<evidence type="ECO:0000256" key="2">
    <source>
        <dbReference type="ARBA" id="ARBA00005974"/>
    </source>
</evidence>
<dbReference type="GO" id="GO:0140300">
    <property type="term" value="P:serine import into mitochondrion"/>
    <property type="evidence" value="ECO:0007669"/>
    <property type="project" value="TreeGrafter"/>
</dbReference>
<dbReference type="EMBL" id="HBUF01648548">
    <property type="protein sequence ID" value="CAG6786510.1"/>
    <property type="molecule type" value="Transcribed_RNA"/>
</dbReference>
<evidence type="ECO:0000313" key="10">
    <source>
        <dbReference type="EMBL" id="CAG6699445.1"/>
    </source>
</evidence>
<name>A0A8D8U2M7_9HEMI</name>
<dbReference type="EMBL" id="HBUF01339029">
    <property type="protein sequence ID" value="CAG6699447.1"/>
    <property type="molecule type" value="Transcribed_RNA"/>
</dbReference>
<keyword evidence="8 9" id="KW-0472">Membrane</keyword>
<keyword evidence="4 9" id="KW-0812">Transmembrane</keyword>
<evidence type="ECO:0000256" key="7">
    <source>
        <dbReference type="ARBA" id="ARBA00023128"/>
    </source>
</evidence>
<dbReference type="EMBL" id="HBUF01339031">
    <property type="protein sequence ID" value="CAG6699449.1"/>
    <property type="molecule type" value="Transcribed_RNA"/>
</dbReference>
<dbReference type="PANTHER" id="PTHR11153:SF8">
    <property type="entry name" value="SIDEROFLEXIN-1"/>
    <property type="match status" value="1"/>
</dbReference>
<comment type="similarity">
    <text evidence="2 9">Belongs to the sideroflexin family.</text>
</comment>
<dbReference type="AlphaFoldDB" id="A0A8D8U2M7"/>
<evidence type="ECO:0000256" key="8">
    <source>
        <dbReference type="ARBA" id="ARBA00023136"/>
    </source>
</evidence>
<dbReference type="EMBL" id="HBUF01339027">
    <property type="protein sequence ID" value="CAG6699444.1"/>
    <property type="molecule type" value="Transcribed_RNA"/>
</dbReference>
<reference evidence="10" key="1">
    <citation type="submission" date="2021-05" db="EMBL/GenBank/DDBJ databases">
        <authorList>
            <person name="Alioto T."/>
            <person name="Alioto T."/>
            <person name="Gomez Garrido J."/>
        </authorList>
    </citation>
    <scope>NUCLEOTIDE SEQUENCE</scope>
</reference>
<dbReference type="GO" id="GO:0005743">
    <property type="term" value="C:mitochondrial inner membrane"/>
    <property type="evidence" value="ECO:0007669"/>
    <property type="project" value="TreeGrafter"/>
</dbReference>
<dbReference type="EMBL" id="HBUF01648549">
    <property type="protein sequence ID" value="CAG6786515.1"/>
    <property type="molecule type" value="Transcribed_RNA"/>
</dbReference>
<organism evidence="10">
    <name type="scientific">Cacopsylla melanoneura</name>
    <dbReference type="NCBI Taxonomy" id="428564"/>
    <lineage>
        <taxon>Eukaryota</taxon>
        <taxon>Metazoa</taxon>
        <taxon>Ecdysozoa</taxon>
        <taxon>Arthropoda</taxon>
        <taxon>Hexapoda</taxon>
        <taxon>Insecta</taxon>
        <taxon>Pterygota</taxon>
        <taxon>Neoptera</taxon>
        <taxon>Paraneoptera</taxon>
        <taxon>Hemiptera</taxon>
        <taxon>Sternorrhyncha</taxon>
        <taxon>Psylloidea</taxon>
        <taxon>Psyllidae</taxon>
        <taxon>Psyllinae</taxon>
        <taxon>Cacopsylla</taxon>
    </lineage>
</organism>
<evidence type="ECO:0000256" key="4">
    <source>
        <dbReference type="ARBA" id="ARBA00022692"/>
    </source>
</evidence>
<dbReference type="PANTHER" id="PTHR11153">
    <property type="entry name" value="SIDEROFLEXIN"/>
    <property type="match status" value="1"/>
</dbReference>
<feature type="transmembrane region" description="Helical" evidence="9">
    <location>
        <begin position="187"/>
        <end position="207"/>
    </location>
</feature>
<evidence type="ECO:0000256" key="9">
    <source>
        <dbReference type="RuleBase" id="RU362000"/>
    </source>
</evidence>
<evidence type="ECO:0000256" key="5">
    <source>
        <dbReference type="ARBA" id="ARBA00022970"/>
    </source>
</evidence>
<keyword evidence="7 9" id="KW-0496">Mitochondrion</keyword>
<dbReference type="EMBL" id="HBUF01339025">
    <property type="protein sequence ID" value="CAG6699442.1"/>
    <property type="molecule type" value="Transcribed_RNA"/>
</dbReference>
<proteinExistence type="inferred from homology"/>
<keyword evidence="3" id="KW-0813">Transport</keyword>
<feature type="transmembrane region" description="Helical" evidence="9">
    <location>
        <begin position="281"/>
        <end position="300"/>
    </location>
</feature>
<dbReference type="EMBL" id="HBUF01339028">
    <property type="protein sequence ID" value="CAG6699445.1"/>
    <property type="molecule type" value="Transcribed_RNA"/>
</dbReference>
<keyword evidence="5" id="KW-0029">Amino-acid transport</keyword>
<evidence type="ECO:0000256" key="3">
    <source>
        <dbReference type="ARBA" id="ARBA00022448"/>
    </source>
</evidence>
<keyword evidence="6 9" id="KW-1133">Transmembrane helix</keyword>
<sequence length="334" mass="37026">MTVQDVTLRYTGQNMSNLPQVNLDKPRWDQNTYWGRARYFFNTTNPVNLLASSSKLDEAKKLVDDYKKKKDIPGKTLDDVWRAKDLVDSAFHPQTGEKMIIFGRMSAQVPMNVFITGAMLTFYKSTPAVVFWQWFNQSFNAVVNYTNRSGGSPVDESLLIKSYCAATGSAVVTALSLNRLAKKAPPIFARLVPFSAVAAANMVNIPFMRNKEITDGLPVYDANNNLIGNSQKAAITGISMVVVSRIGMATPGMIGIPVILNYLERKGTIKHIKWAPNAIQIGLLAVFLTFTTPMCCALFPQQTPIQITQLEPELQEVAKKFSPVPTVGYYNKGL</sequence>
<accession>A0A8D8U2M7</accession>
<dbReference type="NCBIfam" id="TIGR00798">
    <property type="entry name" value="mtc"/>
    <property type="match status" value="1"/>
</dbReference>
<dbReference type="Pfam" id="PF03820">
    <property type="entry name" value="SFXNs"/>
    <property type="match status" value="1"/>
</dbReference>
<comment type="subcellular location">
    <subcellularLocation>
        <location evidence="1 9">Mitochondrion membrane</location>
        <topology evidence="1 9">Multi-pass membrane protein</topology>
    </subcellularLocation>
</comment>
<dbReference type="InterPro" id="IPR004686">
    <property type="entry name" value="Mtc"/>
</dbReference>
<protein>
    <recommendedName>
        <fullName evidence="9">Sidoreflexin</fullName>
    </recommendedName>
</protein>
<feature type="transmembrane region" description="Helical" evidence="9">
    <location>
        <begin position="233"/>
        <end position="260"/>
    </location>
</feature>
<dbReference type="EMBL" id="HBUF01648547">
    <property type="protein sequence ID" value="CAG6786505.1"/>
    <property type="molecule type" value="Transcribed_RNA"/>
</dbReference>
<dbReference type="EMBL" id="HBUF01339026">
    <property type="protein sequence ID" value="CAG6699443.1"/>
    <property type="molecule type" value="Transcribed_RNA"/>
</dbReference>
<evidence type="ECO:0000256" key="6">
    <source>
        <dbReference type="ARBA" id="ARBA00022989"/>
    </source>
</evidence>
<evidence type="ECO:0000256" key="1">
    <source>
        <dbReference type="ARBA" id="ARBA00004225"/>
    </source>
</evidence>
<feature type="transmembrane region" description="Helical" evidence="9">
    <location>
        <begin position="113"/>
        <end position="135"/>
    </location>
</feature>
<dbReference type="EMBL" id="HBUF01339030">
    <property type="protein sequence ID" value="CAG6699448.1"/>
    <property type="molecule type" value="Transcribed_RNA"/>
</dbReference>
<dbReference type="GO" id="GO:0015075">
    <property type="term" value="F:monoatomic ion transmembrane transporter activity"/>
    <property type="evidence" value="ECO:0007669"/>
    <property type="project" value="InterPro"/>
</dbReference>